<sequence>MIVAQQKPVSEIAQMISDCKKVLFLGCAGCVTVCLAGGEKETDVLASAIRIKRTLESNPLEATTFTCTRQCDPEYIVGIDNLVKDVDAIVSLACGVGVQYLAERFKDKWVVPALDTKFIGGSVVHGLWEEKCGLCGECILHRTGGICPIIRCSKSILNGPCGGSQHGKCEVDKDVDCAWQLIYDRMRALGKLDKLMEIQPIKDWSKSRDGGPRKAIREDVMIDE</sequence>
<dbReference type="AlphaFoldDB" id="A0A9D2WPS8"/>
<comment type="caution">
    <text evidence="2">The sequence shown here is derived from an EMBL/GenBank/DDBJ whole genome shotgun (WGS) entry which is preliminary data.</text>
</comment>
<proteinExistence type="predicted"/>
<dbReference type="PANTHER" id="PTHR38755:SF1">
    <property type="entry name" value="METHYLENE-TETRAHYDROFOLATE REDUCTASE C-TERMINAL DOMAIN-CONTAINING PROTEIN"/>
    <property type="match status" value="1"/>
</dbReference>
<dbReference type="OrthoDB" id="9803687at2"/>
<accession>A0A9D2WPS8</accession>
<protein>
    <recommendedName>
        <fullName evidence="1">Methylene-tetrahydrofolate reductase C-terminal-like domain-containing protein</fullName>
    </recommendedName>
</protein>
<feature type="domain" description="Methylene-tetrahydrofolate reductase C-terminal-like" evidence="1">
    <location>
        <begin position="112"/>
        <end position="205"/>
    </location>
</feature>
<dbReference type="EMBL" id="LSRS01000005">
    <property type="protein sequence ID" value="KAF1084696.1"/>
    <property type="molecule type" value="Genomic_DNA"/>
</dbReference>
<gene>
    <name evidence="2" type="ORF">SPSYN_02476</name>
</gene>
<dbReference type="PANTHER" id="PTHR38755">
    <property type="entry name" value="5,10-METHYLENETETRAHYDROFOLATE REDUCTASE"/>
    <property type="match status" value="1"/>
</dbReference>
<organism evidence="2 3">
    <name type="scientific">Sporotomaculum syntrophicum</name>
    <dbReference type="NCBI Taxonomy" id="182264"/>
    <lineage>
        <taxon>Bacteria</taxon>
        <taxon>Bacillati</taxon>
        <taxon>Bacillota</taxon>
        <taxon>Clostridia</taxon>
        <taxon>Eubacteriales</taxon>
        <taxon>Desulfallaceae</taxon>
        <taxon>Sporotomaculum</taxon>
    </lineage>
</organism>
<evidence type="ECO:0000313" key="3">
    <source>
        <dbReference type="Proteomes" id="UP000798488"/>
    </source>
</evidence>
<dbReference type="InterPro" id="IPR022026">
    <property type="entry name" value="DUF5981"/>
</dbReference>
<name>A0A9D2WPS8_9FIRM</name>
<evidence type="ECO:0000259" key="1">
    <source>
        <dbReference type="Pfam" id="PF12225"/>
    </source>
</evidence>
<keyword evidence="3" id="KW-1185">Reference proteome</keyword>
<dbReference type="RefSeq" id="WP_161822747.1">
    <property type="nucleotide sequence ID" value="NZ_LSRS01000005.1"/>
</dbReference>
<dbReference type="Pfam" id="PF12225">
    <property type="entry name" value="DUF5981"/>
    <property type="match status" value="1"/>
</dbReference>
<dbReference type="Proteomes" id="UP000798488">
    <property type="component" value="Unassembled WGS sequence"/>
</dbReference>
<reference evidence="2" key="1">
    <citation type="submission" date="2016-02" db="EMBL/GenBank/DDBJ databases">
        <title>Draft Genome Sequence of Sporotomaculum syntrophicum Strain FB, a Syntrophic Benzoate Degrader.</title>
        <authorList>
            <person name="Nobu M.K."/>
            <person name="Narihiro T."/>
            <person name="Qiu Y.-L."/>
            <person name="Ohashi A."/>
            <person name="Liu W.-T."/>
            <person name="Yuji S."/>
        </authorList>
    </citation>
    <scope>NUCLEOTIDE SEQUENCE</scope>
    <source>
        <strain evidence="2">FB</strain>
    </source>
</reference>
<evidence type="ECO:0000313" key="2">
    <source>
        <dbReference type="EMBL" id="KAF1084696.1"/>
    </source>
</evidence>